<dbReference type="AlphaFoldDB" id="A0A382GCC1"/>
<keyword evidence="1" id="KW-0472">Membrane</keyword>
<organism evidence="2">
    <name type="scientific">marine metagenome</name>
    <dbReference type="NCBI Taxonomy" id="408172"/>
    <lineage>
        <taxon>unclassified sequences</taxon>
        <taxon>metagenomes</taxon>
        <taxon>ecological metagenomes</taxon>
    </lineage>
</organism>
<evidence type="ECO:0000256" key="1">
    <source>
        <dbReference type="SAM" id="Phobius"/>
    </source>
</evidence>
<name>A0A382GCC1_9ZZZZ</name>
<protein>
    <submittedName>
        <fullName evidence="2">Uncharacterized protein</fullName>
    </submittedName>
</protein>
<feature type="transmembrane region" description="Helical" evidence="1">
    <location>
        <begin position="35"/>
        <end position="59"/>
    </location>
</feature>
<accession>A0A382GCC1</accession>
<sequence>MKNSLLFGLLCSPVGIGVGIILRINDWGIASGDGYGLGFISSAGIAAFLAPCFIWYIMIERRKRISVSRGITVGVLGAALAHFICWYLFLISSYIEHLYLGESTEKVVGPLGGILAALTYSLVSLPLFSLLTLPIGGLIGGICGRIFKKEESV</sequence>
<evidence type="ECO:0000313" key="2">
    <source>
        <dbReference type="EMBL" id="SVB72243.1"/>
    </source>
</evidence>
<gene>
    <name evidence="2" type="ORF">METZ01_LOCUS225097</name>
</gene>
<feature type="transmembrane region" description="Helical" evidence="1">
    <location>
        <begin position="71"/>
        <end position="95"/>
    </location>
</feature>
<feature type="transmembrane region" description="Helical" evidence="1">
    <location>
        <begin position="115"/>
        <end position="139"/>
    </location>
</feature>
<dbReference type="EMBL" id="UINC01054481">
    <property type="protein sequence ID" value="SVB72243.1"/>
    <property type="molecule type" value="Genomic_DNA"/>
</dbReference>
<keyword evidence="1" id="KW-0812">Transmembrane</keyword>
<keyword evidence="1" id="KW-1133">Transmembrane helix</keyword>
<reference evidence="2" key="1">
    <citation type="submission" date="2018-05" db="EMBL/GenBank/DDBJ databases">
        <authorList>
            <person name="Lanie J.A."/>
            <person name="Ng W.-L."/>
            <person name="Kazmierczak K.M."/>
            <person name="Andrzejewski T.M."/>
            <person name="Davidsen T.M."/>
            <person name="Wayne K.J."/>
            <person name="Tettelin H."/>
            <person name="Glass J.I."/>
            <person name="Rusch D."/>
            <person name="Podicherti R."/>
            <person name="Tsui H.-C.T."/>
            <person name="Winkler M.E."/>
        </authorList>
    </citation>
    <scope>NUCLEOTIDE SEQUENCE</scope>
</reference>
<proteinExistence type="predicted"/>